<feature type="domain" description="HhH-GPD" evidence="10">
    <location>
        <begin position="109"/>
        <end position="262"/>
    </location>
</feature>
<keyword evidence="4" id="KW-0378">Hydrolase</keyword>
<evidence type="ECO:0000256" key="5">
    <source>
        <dbReference type="ARBA" id="ARBA00023204"/>
    </source>
</evidence>
<dbReference type="GO" id="GO:0003684">
    <property type="term" value="F:damaged DNA binding"/>
    <property type="evidence" value="ECO:0007669"/>
    <property type="project" value="InterPro"/>
</dbReference>
<dbReference type="Pfam" id="PF00730">
    <property type="entry name" value="HhH-GPD"/>
    <property type="match status" value="1"/>
</dbReference>
<sequence>MSAKDNGDIFDLDATLFCGQCFSWDRLPGGGYAGASGDRALFLCDPSRDLPRALADPFWRGYFDWDFPYAQARAQFSAMDPILKEAAAFAPGIHILNQDPWEALCSFIISQNNNIPRITGIVRRLCRTFGSPLEKSGDWALFSFPRPERLANCTPGDLAPLRCGFRARYLIDAAQKVSSGQVDLERLRTMPLTEAREQLMQIVGVGVKVADCALLYGLHRLEVFPMDVWMKRVMARWFAGKNPDCFGPYAGIAQQYLFHYSRNHPECFTEDEARERVS</sequence>
<evidence type="ECO:0000313" key="11">
    <source>
        <dbReference type="EMBL" id="RAQ30727.1"/>
    </source>
</evidence>
<keyword evidence="8" id="KW-0326">Glycosidase</keyword>
<accession>A0A328UFV9</accession>
<dbReference type="InterPro" id="IPR012904">
    <property type="entry name" value="OGG_N"/>
</dbReference>
<keyword evidence="6" id="KW-0456">Lyase</keyword>
<keyword evidence="7" id="KW-0511">Multifunctional enzyme</keyword>
<keyword evidence="5" id="KW-0234">DNA repair</keyword>
<dbReference type="AlphaFoldDB" id="A0A328UFV9"/>
<dbReference type="GO" id="GO:0008534">
    <property type="term" value="F:oxidized purine nucleobase lesion DNA N-glycosylase activity"/>
    <property type="evidence" value="ECO:0007669"/>
    <property type="project" value="InterPro"/>
</dbReference>
<dbReference type="InterPro" id="IPR003265">
    <property type="entry name" value="HhH-GPD_domain"/>
</dbReference>
<comment type="caution">
    <text evidence="11">The sequence shown here is derived from an EMBL/GenBank/DDBJ whole genome shotgun (WGS) entry which is preliminary data.</text>
</comment>
<evidence type="ECO:0000256" key="2">
    <source>
        <dbReference type="ARBA" id="ARBA00012720"/>
    </source>
</evidence>
<dbReference type="SUPFAM" id="SSF48150">
    <property type="entry name" value="DNA-glycosylase"/>
    <property type="match status" value="1"/>
</dbReference>
<dbReference type="InterPro" id="IPR011257">
    <property type="entry name" value="DNA_glycosylase"/>
</dbReference>
<evidence type="ECO:0000313" key="12">
    <source>
        <dbReference type="Proteomes" id="UP000249377"/>
    </source>
</evidence>
<keyword evidence="3" id="KW-0227">DNA damage</keyword>
<dbReference type="GO" id="GO:0006284">
    <property type="term" value="P:base-excision repair"/>
    <property type="evidence" value="ECO:0007669"/>
    <property type="project" value="InterPro"/>
</dbReference>
<organism evidence="11 12">
    <name type="scientific">Hydrogeniiclostridium mannosilyticum</name>
    <dbReference type="NCBI Taxonomy" id="2764322"/>
    <lineage>
        <taxon>Bacteria</taxon>
        <taxon>Bacillati</taxon>
        <taxon>Bacillota</taxon>
        <taxon>Clostridia</taxon>
        <taxon>Eubacteriales</taxon>
        <taxon>Acutalibacteraceae</taxon>
        <taxon>Hydrogeniiclostridium</taxon>
    </lineage>
</organism>
<dbReference type="PANTHER" id="PTHR10242">
    <property type="entry name" value="8-OXOGUANINE DNA GLYCOSYLASE"/>
    <property type="match status" value="1"/>
</dbReference>
<dbReference type="CDD" id="cd00056">
    <property type="entry name" value="ENDO3c"/>
    <property type="match status" value="1"/>
</dbReference>
<dbReference type="PANTHER" id="PTHR10242:SF2">
    <property type="entry name" value="N-GLYCOSYLASE_DNA LYASE"/>
    <property type="match status" value="1"/>
</dbReference>
<protein>
    <recommendedName>
        <fullName evidence="2">DNA-(apurinic or apyrimidinic site) lyase</fullName>
        <ecNumber evidence="2">4.2.99.18</ecNumber>
    </recommendedName>
</protein>
<comment type="similarity">
    <text evidence="1">Belongs to the type-1 OGG1 family.</text>
</comment>
<keyword evidence="12" id="KW-1185">Reference proteome</keyword>
<evidence type="ECO:0000256" key="3">
    <source>
        <dbReference type="ARBA" id="ARBA00022763"/>
    </source>
</evidence>
<evidence type="ECO:0000256" key="6">
    <source>
        <dbReference type="ARBA" id="ARBA00023239"/>
    </source>
</evidence>
<dbReference type="Gene3D" id="1.10.340.30">
    <property type="entry name" value="Hypothetical protein, domain 2"/>
    <property type="match status" value="1"/>
</dbReference>
<reference evidence="11 12" key="1">
    <citation type="submission" date="2018-06" db="EMBL/GenBank/DDBJ databases">
        <title>Noncontiguous genome sequence of Ruminococcaceae bacterium ASD2818.</title>
        <authorList>
            <person name="Chaplin A.V."/>
            <person name="Sokolova S.R."/>
            <person name="Kochetkova T.O."/>
            <person name="Goltsov A.Y."/>
            <person name="Trofimov D.Y."/>
            <person name="Efimov B.A."/>
        </authorList>
    </citation>
    <scope>NUCLEOTIDE SEQUENCE [LARGE SCALE GENOMIC DNA]</scope>
    <source>
        <strain evidence="11 12">ASD2818</strain>
    </source>
</reference>
<dbReference type="GO" id="GO:0140078">
    <property type="term" value="F:class I DNA-(apurinic or apyrimidinic site) endonuclease activity"/>
    <property type="evidence" value="ECO:0007669"/>
    <property type="project" value="UniProtKB-EC"/>
</dbReference>
<dbReference type="SUPFAM" id="SSF55945">
    <property type="entry name" value="TATA-box binding protein-like"/>
    <property type="match status" value="1"/>
</dbReference>
<dbReference type="Gene3D" id="1.10.1670.10">
    <property type="entry name" value="Helix-hairpin-Helix base-excision DNA repair enzymes (C-terminal)"/>
    <property type="match status" value="1"/>
</dbReference>
<dbReference type="RefSeq" id="WP_112331922.1">
    <property type="nucleotide sequence ID" value="NZ_QLYR01000001.1"/>
</dbReference>
<comment type="catalytic activity">
    <reaction evidence="9">
        <text>2'-deoxyribonucleotide-(2'-deoxyribose 5'-phosphate)-2'-deoxyribonucleotide-DNA = a 3'-end 2'-deoxyribonucleotide-(2,3-dehydro-2,3-deoxyribose 5'-phosphate)-DNA + a 5'-end 5'-phospho-2'-deoxyribonucleoside-DNA + H(+)</text>
        <dbReference type="Rhea" id="RHEA:66592"/>
        <dbReference type="Rhea" id="RHEA-COMP:13180"/>
        <dbReference type="Rhea" id="RHEA-COMP:16897"/>
        <dbReference type="Rhea" id="RHEA-COMP:17067"/>
        <dbReference type="ChEBI" id="CHEBI:15378"/>
        <dbReference type="ChEBI" id="CHEBI:136412"/>
        <dbReference type="ChEBI" id="CHEBI:157695"/>
        <dbReference type="ChEBI" id="CHEBI:167181"/>
        <dbReference type="EC" id="4.2.99.18"/>
    </reaction>
</comment>
<evidence type="ECO:0000256" key="4">
    <source>
        <dbReference type="ARBA" id="ARBA00022801"/>
    </source>
</evidence>
<evidence type="ECO:0000256" key="1">
    <source>
        <dbReference type="ARBA" id="ARBA00010679"/>
    </source>
</evidence>
<dbReference type="Gene3D" id="3.30.310.260">
    <property type="match status" value="1"/>
</dbReference>
<dbReference type="InterPro" id="IPR023170">
    <property type="entry name" value="HhH_base_excis_C"/>
</dbReference>
<dbReference type="SMART" id="SM00478">
    <property type="entry name" value="ENDO3c"/>
    <property type="match status" value="1"/>
</dbReference>
<evidence type="ECO:0000256" key="7">
    <source>
        <dbReference type="ARBA" id="ARBA00023268"/>
    </source>
</evidence>
<name>A0A328UFV9_9FIRM</name>
<dbReference type="Pfam" id="PF07934">
    <property type="entry name" value="OGG_N"/>
    <property type="match status" value="1"/>
</dbReference>
<dbReference type="EC" id="4.2.99.18" evidence="2"/>
<gene>
    <name evidence="11" type="ORF">DPQ25_04385</name>
</gene>
<dbReference type="GO" id="GO:0006289">
    <property type="term" value="P:nucleotide-excision repair"/>
    <property type="evidence" value="ECO:0007669"/>
    <property type="project" value="InterPro"/>
</dbReference>
<dbReference type="EMBL" id="QLYR01000001">
    <property type="protein sequence ID" value="RAQ30727.1"/>
    <property type="molecule type" value="Genomic_DNA"/>
</dbReference>
<dbReference type="Proteomes" id="UP000249377">
    <property type="component" value="Unassembled WGS sequence"/>
</dbReference>
<evidence type="ECO:0000256" key="8">
    <source>
        <dbReference type="ARBA" id="ARBA00023295"/>
    </source>
</evidence>
<dbReference type="InterPro" id="IPR052054">
    <property type="entry name" value="Oxidative_DNA_repair_enzyme"/>
</dbReference>
<evidence type="ECO:0000256" key="9">
    <source>
        <dbReference type="ARBA" id="ARBA00044632"/>
    </source>
</evidence>
<proteinExistence type="inferred from homology"/>
<evidence type="ECO:0000259" key="10">
    <source>
        <dbReference type="SMART" id="SM00478"/>
    </source>
</evidence>